<feature type="non-terminal residue" evidence="1">
    <location>
        <position position="94"/>
    </location>
</feature>
<accession>A0ACA9REF6</accession>
<evidence type="ECO:0000313" key="2">
    <source>
        <dbReference type="Proteomes" id="UP000789920"/>
    </source>
</evidence>
<keyword evidence="2" id="KW-1185">Reference proteome</keyword>
<name>A0ACA9REF6_9GLOM</name>
<dbReference type="EMBL" id="CAJVQC010051548">
    <property type="protein sequence ID" value="CAG8790508.1"/>
    <property type="molecule type" value="Genomic_DNA"/>
</dbReference>
<organism evidence="1 2">
    <name type="scientific">Racocetra persica</name>
    <dbReference type="NCBI Taxonomy" id="160502"/>
    <lineage>
        <taxon>Eukaryota</taxon>
        <taxon>Fungi</taxon>
        <taxon>Fungi incertae sedis</taxon>
        <taxon>Mucoromycota</taxon>
        <taxon>Glomeromycotina</taxon>
        <taxon>Glomeromycetes</taxon>
        <taxon>Diversisporales</taxon>
        <taxon>Gigasporaceae</taxon>
        <taxon>Racocetra</taxon>
    </lineage>
</organism>
<reference evidence="1" key="1">
    <citation type="submission" date="2021-06" db="EMBL/GenBank/DDBJ databases">
        <authorList>
            <person name="Kallberg Y."/>
            <person name="Tangrot J."/>
            <person name="Rosling A."/>
        </authorList>
    </citation>
    <scope>NUCLEOTIDE SEQUENCE</scope>
    <source>
        <strain evidence="1">MA461A</strain>
    </source>
</reference>
<dbReference type="Proteomes" id="UP000789920">
    <property type="component" value="Unassembled WGS sequence"/>
</dbReference>
<proteinExistence type="predicted"/>
<comment type="caution">
    <text evidence="1">The sequence shown here is derived from an EMBL/GenBank/DDBJ whole genome shotgun (WGS) entry which is preliminary data.</text>
</comment>
<gene>
    <name evidence="1" type="ORF">RPERSI_LOCUS19061</name>
</gene>
<sequence length="94" mass="11086">MEKILHSLLASNHHESVKKKFVEKLTTPKYEMPESDWEKLCNFSYDLLLEHTTRVHAEVGEYILAWVARTQTQLYMEYFNSDDLKHSLEQVGAN</sequence>
<evidence type="ECO:0000313" key="1">
    <source>
        <dbReference type="EMBL" id="CAG8790508.1"/>
    </source>
</evidence>
<protein>
    <submittedName>
        <fullName evidence="1">16157_t:CDS:1</fullName>
    </submittedName>
</protein>